<evidence type="ECO:0000256" key="4">
    <source>
        <dbReference type="ARBA" id="ARBA00023125"/>
    </source>
</evidence>
<dbReference type="PANTHER" id="PTHR43493">
    <property type="entry name" value="DNA GYRASE/TOPOISOMERASE SUBUNIT A"/>
    <property type="match status" value="1"/>
</dbReference>
<evidence type="ECO:0000256" key="1">
    <source>
        <dbReference type="ARBA" id="ARBA00000185"/>
    </source>
</evidence>
<dbReference type="AlphaFoldDB" id="A0A0G0G8G0"/>
<dbReference type="Proteomes" id="UP000034798">
    <property type="component" value="Unassembled WGS sequence"/>
</dbReference>
<keyword evidence="4 6" id="KW-0238">DNA-binding</keyword>
<dbReference type="SUPFAM" id="SSF56719">
    <property type="entry name" value="Type II DNA topoisomerase"/>
    <property type="match status" value="1"/>
</dbReference>
<dbReference type="PROSITE" id="PS52040">
    <property type="entry name" value="TOPO_IIA"/>
    <property type="match status" value="1"/>
</dbReference>
<keyword evidence="5 6" id="KW-0413">Isomerase</keyword>
<comment type="catalytic activity">
    <reaction evidence="1 6">
        <text>ATP-dependent breakage, passage and rejoining of double-stranded DNA.</text>
        <dbReference type="EC" id="5.6.2.2"/>
    </reaction>
</comment>
<dbReference type="Gene3D" id="3.30.1360.40">
    <property type="match status" value="1"/>
</dbReference>
<reference evidence="8 9" key="1">
    <citation type="journal article" date="2015" name="Nature">
        <title>rRNA introns, odd ribosomes, and small enigmatic genomes across a large radiation of phyla.</title>
        <authorList>
            <person name="Brown C.T."/>
            <person name="Hug L.A."/>
            <person name="Thomas B.C."/>
            <person name="Sharon I."/>
            <person name="Castelle C.J."/>
            <person name="Singh A."/>
            <person name="Wilkins M.J."/>
            <person name="Williams K.H."/>
            <person name="Banfield J.F."/>
        </authorList>
    </citation>
    <scope>NUCLEOTIDE SEQUENCE [LARGE SCALE GENOMIC DNA]</scope>
</reference>
<dbReference type="Pfam" id="PF00521">
    <property type="entry name" value="DNA_topoisoIV"/>
    <property type="match status" value="1"/>
</dbReference>
<dbReference type="FunFam" id="3.90.199.10:FF:000001">
    <property type="entry name" value="DNA gyrase subunit A"/>
    <property type="match status" value="1"/>
</dbReference>
<dbReference type="InterPro" id="IPR013760">
    <property type="entry name" value="Topo_IIA-like_dom_sf"/>
</dbReference>
<dbReference type="GO" id="GO:0006265">
    <property type="term" value="P:DNA topological change"/>
    <property type="evidence" value="ECO:0007669"/>
    <property type="project" value="UniProtKB-UniRule"/>
</dbReference>
<dbReference type="GO" id="GO:0003677">
    <property type="term" value="F:DNA binding"/>
    <property type="evidence" value="ECO:0007669"/>
    <property type="project" value="UniProtKB-UniRule"/>
</dbReference>
<feature type="domain" description="Topo IIA-type catalytic" evidence="7">
    <location>
        <begin position="44"/>
        <end position="267"/>
    </location>
</feature>
<evidence type="ECO:0000256" key="3">
    <source>
        <dbReference type="ARBA" id="ARBA00023029"/>
    </source>
</evidence>
<proteinExistence type="inferred from homology"/>
<comment type="similarity">
    <text evidence="2">Belongs to the type II topoisomerase GyrA/ParC subunit family.</text>
</comment>
<evidence type="ECO:0000259" key="7">
    <source>
        <dbReference type="PROSITE" id="PS52040"/>
    </source>
</evidence>
<evidence type="ECO:0000256" key="2">
    <source>
        <dbReference type="ARBA" id="ARBA00008263"/>
    </source>
</evidence>
<dbReference type="InterPro" id="IPR002205">
    <property type="entry name" value="Topo_IIA_dom_A"/>
</dbReference>
<name>A0A0G0G8G0_9BACT</name>
<comment type="caution">
    <text evidence="8">The sequence shown here is derived from an EMBL/GenBank/DDBJ whole genome shotgun (WGS) entry which is preliminary data.</text>
</comment>
<keyword evidence="3 6" id="KW-0799">Topoisomerase</keyword>
<evidence type="ECO:0000313" key="8">
    <source>
        <dbReference type="EMBL" id="KKP88012.1"/>
    </source>
</evidence>
<protein>
    <submittedName>
        <fullName evidence="8">Gyrase subunit A protein</fullName>
    </submittedName>
</protein>
<sequence length="267" mass="29292">MAKKSLEIKEEGVNRDKILPVDVVAEMKESYLAYAMSVITSRALPDVRDGLKPVHRRILFAMHEMGLTASARFRKSAAVVGDVLGKYHPHGDVAVYDSMVGMAQEFSYRYPFVLGQGNFGSIDGDNAAAMRYTEAKMSKISSELLRDLEKETVDFRPNYDQTRKEPIVFPSSVPALLLNGTLGIAVGMATNIPPHNLAEVLDATKHLIENEDATTEDLMQFIKGPDFPTGGIAYGYKDMLHAYSGGRGGVVTRGEAEIVEQKDGNFS</sequence>
<accession>A0A0G0G8G0</accession>
<dbReference type="InterPro" id="IPR013758">
    <property type="entry name" value="Topo_IIA_A/C_ab"/>
</dbReference>
<dbReference type="GO" id="GO:0005524">
    <property type="term" value="F:ATP binding"/>
    <property type="evidence" value="ECO:0007669"/>
    <property type="project" value="InterPro"/>
</dbReference>
<dbReference type="Gene3D" id="3.90.199.10">
    <property type="entry name" value="Topoisomerase II, domain 5"/>
    <property type="match status" value="1"/>
</dbReference>
<dbReference type="InterPro" id="IPR050220">
    <property type="entry name" value="Type_II_DNA_Topoisomerases"/>
</dbReference>
<gene>
    <name evidence="8" type="ORF">UR91_C0029G0008</name>
</gene>
<evidence type="ECO:0000256" key="5">
    <source>
        <dbReference type="ARBA" id="ARBA00023235"/>
    </source>
</evidence>
<evidence type="ECO:0000313" key="9">
    <source>
        <dbReference type="Proteomes" id="UP000034798"/>
    </source>
</evidence>
<dbReference type="GO" id="GO:0009330">
    <property type="term" value="C:DNA topoisomerase type II (double strand cut, ATP-hydrolyzing) complex"/>
    <property type="evidence" value="ECO:0007669"/>
    <property type="project" value="TreeGrafter"/>
</dbReference>
<dbReference type="EMBL" id="LBQZ01000029">
    <property type="protein sequence ID" value="KKP88012.1"/>
    <property type="molecule type" value="Genomic_DNA"/>
</dbReference>
<evidence type="ECO:0000256" key="6">
    <source>
        <dbReference type="PROSITE-ProRule" id="PRU01384"/>
    </source>
</evidence>
<dbReference type="SMART" id="SM00434">
    <property type="entry name" value="TOP4c"/>
    <property type="match status" value="1"/>
</dbReference>
<feature type="non-terminal residue" evidence="8">
    <location>
        <position position="267"/>
    </location>
</feature>
<feature type="active site" description="O-(5'-phospho-DNA)-tyrosine intermediate" evidence="6">
    <location>
        <position position="132"/>
    </location>
</feature>
<dbReference type="GO" id="GO:0003918">
    <property type="term" value="F:DNA topoisomerase type II (double strand cut, ATP-hydrolyzing) activity"/>
    <property type="evidence" value="ECO:0007669"/>
    <property type="project" value="UniProtKB-EC"/>
</dbReference>
<organism evidence="8 9">
    <name type="scientific">Candidatus Nomurabacteria bacterium GW2011_GWC2_35_8</name>
    <dbReference type="NCBI Taxonomy" id="1618752"/>
    <lineage>
        <taxon>Bacteria</taxon>
        <taxon>Candidatus Nomuraibacteriota</taxon>
    </lineage>
</organism>
<dbReference type="PANTHER" id="PTHR43493:SF5">
    <property type="entry name" value="DNA GYRASE SUBUNIT A, CHLOROPLASTIC_MITOCHONDRIAL"/>
    <property type="match status" value="1"/>
</dbReference>